<organism evidence="2 3">
    <name type="scientific">Tritrichomonas musculus</name>
    <dbReference type="NCBI Taxonomy" id="1915356"/>
    <lineage>
        <taxon>Eukaryota</taxon>
        <taxon>Metamonada</taxon>
        <taxon>Parabasalia</taxon>
        <taxon>Tritrichomonadida</taxon>
        <taxon>Tritrichomonadidae</taxon>
        <taxon>Tritrichomonas</taxon>
    </lineage>
</organism>
<dbReference type="PANTHER" id="PTHR11679">
    <property type="entry name" value="VESICLE PROTEIN SORTING-ASSOCIATED"/>
    <property type="match status" value="1"/>
</dbReference>
<evidence type="ECO:0000313" key="2">
    <source>
        <dbReference type="EMBL" id="KAK8899797.1"/>
    </source>
</evidence>
<evidence type="ECO:0000256" key="1">
    <source>
        <dbReference type="ARBA" id="ARBA00009884"/>
    </source>
</evidence>
<accession>A0ABR2L8W8</accession>
<protein>
    <submittedName>
        <fullName evidence="2">Vacuolar protein-sorting-associated protein 33</fullName>
    </submittedName>
</protein>
<dbReference type="Pfam" id="PF00995">
    <property type="entry name" value="Sec1"/>
    <property type="match status" value="1"/>
</dbReference>
<reference evidence="2 3" key="1">
    <citation type="submission" date="2024-04" db="EMBL/GenBank/DDBJ databases">
        <title>Tritrichomonas musculus Genome.</title>
        <authorList>
            <person name="Alves-Ferreira E."/>
            <person name="Grigg M."/>
            <person name="Lorenzi H."/>
            <person name="Galac M."/>
        </authorList>
    </citation>
    <scope>NUCLEOTIDE SEQUENCE [LARGE SCALE GENOMIC DNA]</scope>
    <source>
        <strain evidence="2 3">EAF2021</strain>
    </source>
</reference>
<comment type="caution">
    <text evidence="2">The sequence shown here is derived from an EMBL/GenBank/DDBJ whole genome shotgun (WGS) entry which is preliminary data.</text>
</comment>
<evidence type="ECO:0000313" key="3">
    <source>
        <dbReference type="Proteomes" id="UP001470230"/>
    </source>
</evidence>
<dbReference type="InterPro" id="IPR036045">
    <property type="entry name" value="Sec1-like_sf"/>
</dbReference>
<dbReference type="InterPro" id="IPR027482">
    <property type="entry name" value="Sec1-like_dom2"/>
</dbReference>
<dbReference type="Gene3D" id="1.25.40.850">
    <property type="match status" value="1"/>
</dbReference>
<comment type="similarity">
    <text evidence="1">Belongs to the STXBP/unc-18/SEC1 family.</text>
</comment>
<dbReference type="Proteomes" id="UP001470230">
    <property type="component" value="Unassembled WGS sequence"/>
</dbReference>
<dbReference type="Gene3D" id="3.40.50.1910">
    <property type="match status" value="2"/>
</dbReference>
<proteinExistence type="inferred from homology"/>
<dbReference type="InterPro" id="IPR001619">
    <property type="entry name" value="Sec1-like"/>
</dbReference>
<dbReference type="InterPro" id="IPR043155">
    <property type="entry name" value="VPS33_dom3b"/>
</dbReference>
<dbReference type="SUPFAM" id="SSF56815">
    <property type="entry name" value="Sec1/munc18-like (SM) proteins"/>
    <property type="match status" value="1"/>
</dbReference>
<dbReference type="EMBL" id="JAPFFF010000001">
    <property type="protein sequence ID" value="KAK8899797.1"/>
    <property type="molecule type" value="Genomic_DNA"/>
</dbReference>
<keyword evidence="3" id="KW-1185">Reference proteome</keyword>
<name>A0ABR2L8W8_9EUKA</name>
<sequence length="604" mass="68593">MNEDEPLKMIVEQAVRAVRRQVDKGCRIYIQSDFINHILWLMGPKIEELKYKCIKPVESITENTSTDPIVIFCPNDPDYVQSAVDKLKICPNASSRKILIMPIYGRLSQRVVEESGIEKQITVEELHADVFALESYMFLSPCPRCFKRVFAMGDIDDLTTISRALVKFEMLNGIFKEVHAVGQNAIRTKHIMQELKAQVGSASFSVPPTFDKIIILDRTVDIFTPLFTQTTYGGILDEALTNDCNYVNLPDGVNNPKSEAEREITVCDYDPAYAEIRGLTLEPAVDYVNQRLKDIKEAGKKMRPGIDTNTYKAAKEVVQRLTIMKPYLSLHLEIMSYLAKIKSADPKFHNTISFEFGAMQGLHNDPPEELAEKNIILDQNWDEALRLFCITSTVSRGLSTKFLFKEGLSNTIRRMLIQRFGFDILDDIEYLEKTHLLEPQTPMYDIAKKFRDLPSYEKLIKDFKLIVDPKDDTDLGAAYGGYVPLLVRVVEHISMGKIPRKLTNLLKSNRTPYDEPPKTKKTFLIGKKVTEGEKSIVRKVMVFVIGGMTQSEISLIRSLGPKKHGGSIIFYIGTTRILTGKRLINEICPTIAKLNPWTPPEPEK</sequence>
<gene>
    <name evidence="2" type="ORF">M9Y10_002119</name>
</gene>